<reference evidence="2 3" key="1">
    <citation type="submission" date="2019-03" db="EMBL/GenBank/DDBJ databases">
        <title>First draft genome of Liparis tanakae, snailfish: a comprehensive survey of snailfish specific genes.</title>
        <authorList>
            <person name="Kim W."/>
            <person name="Song I."/>
            <person name="Jeong J.-H."/>
            <person name="Kim D."/>
            <person name="Kim S."/>
            <person name="Ryu S."/>
            <person name="Song J.Y."/>
            <person name="Lee S.K."/>
        </authorList>
    </citation>
    <scope>NUCLEOTIDE SEQUENCE [LARGE SCALE GENOMIC DNA]</scope>
    <source>
        <tissue evidence="2">Muscle</tissue>
    </source>
</reference>
<feature type="compositionally biased region" description="Basic and acidic residues" evidence="1">
    <location>
        <begin position="59"/>
        <end position="75"/>
    </location>
</feature>
<sequence>METHEAEARLAEVIVMQRVGGAAHRIDCLFGVCSPGAQSRHRFAFEDILERLLRRETCESASESRPEDVHDDGVTKVELAPRLNVPSPPTKREAESGDEIFGAESSSESAAGFYPRAAGRMHRNCKRTGIRQSPAHQENYRLAQESLSPRERTPNMFPRGSRVHPTLSKHHNTEKRRRQRMRANAAVT</sequence>
<feature type="region of interest" description="Disordered" evidence="1">
    <location>
        <begin position="129"/>
        <end position="188"/>
    </location>
</feature>
<gene>
    <name evidence="2" type="ORF">EYF80_021632</name>
</gene>
<accession>A0A4Z2HQN1</accession>
<protein>
    <submittedName>
        <fullName evidence="2">Uncharacterized protein</fullName>
    </submittedName>
</protein>
<dbReference type="EMBL" id="SRLO01000194">
    <property type="protein sequence ID" value="TNN68149.1"/>
    <property type="molecule type" value="Genomic_DNA"/>
</dbReference>
<feature type="region of interest" description="Disordered" evidence="1">
    <location>
        <begin position="59"/>
        <end position="109"/>
    </location>
</feature>
<proteinExistence type="predicted"/>
<keyword evidence="3" id="KW-1185">Reference proteome</keyword>
<evidence type="ECO:0000256" key="1">
    <source>
        <dbReference type="SAM" id="MobiDB-lite"/>
    </source>
</evidence>
<dbReference type="Proteomes" id="UP000314294">
    <property type="component" value="Unassembled WGS sequence"/>
</dbReference>
<evidence type="ECO:0000313" key="3">
    <source>
        <dbReference type="Proteomes" id="UP000314294"/>
    </source>
</evidence>
<comment type="caution">
    <text evidence="2">The sequence shown here is derived from an EMBL/GenBank/DDBJ whole genome shotgun (WGS) entry which is preliminary data.</text>
</comment>
<feature type="compositionally biased region" description="Basic residues" evidence="1">
    <location>
        <begin position="167"/>
        <end position="181"/>
    </location>
</feature>
<name>A0A4Z2HQN1_9TELE</name>
<organism evidence="2 3">
    <name type="scientific">Liparis tanakae</name>
    <name type="common">Tanaka's snailfish</name>
    <dbReference type="NCBI Taxonomy" id="230148"/>
    <lineage>
        <taxon>Eukaryota</taxon>
        <taxon>Metazoa</taxon>
        <taxon>Chordata</taxon>
        <taxon>Craniata</taxon>
        <taxon>Vertebrata</taxon>
        <taxon>Euteleostomi</taxon>
        <taxon>Actinopterygii</taxon>
        <taxon>Neopterygii</taxon>
        <taxon>Teleostei</taxon>
        <taxon>Neoteleostei</taxon>
        <taxon>Acanthomorphata</taxon>
        <taxon>Eupercaria</taxon>
        <taxon>Perciformes</taxon>
        <taxon>Cottioidei</taxon>
        <taxon>Cottales</taxon>
        <taxon>Liparidae</taxon>
        <taxon>Liparis</taxon>
    </lineage>
</organism>
<dbReference type="AlphaFoldDB" id="A0A4Z2HQN1"/>
<evidence type="ECO:0000313" key="2">
    <source>
        <dbReference type="EMBL" id="TNN68149.1"/>
    </source>
</evidence>